<proteinExistence type="predicted"/>
<accession>A0ACC1PE56</accession>
<keyword evidence="2" id="KW-1185">Reference proteome</keyword>
<evidence type="ECO:0000313" key="2">
    <source>
        <dbReference type="Proteomes" id="UP001143856"/>
    </source>
</evidence>
<gene>
    <name evidence="1" type="ORF">NUW58_g2722</name>
</gene>
<evidence type="ECO:0000313" key="1">
    <source>
        <dbReference type="EMBL" id="KAJ2990917.1"/>
    </source>
</evidence>
<protein>
    <submittedName>
        <fullName evidence="1">Uncharacterized protein</fullName>
    </submittedName>
</protein>
<comment type="caution">
    <text evidence="1">The sequence shown here is derived from an EMBL/GenBank/DDBJ whole genome shotgun (WGS) entry which is preliminary data.</text>
</comment>
<sequence length="283" mass="32961">MFYWEKRSVEHDPESSESGDRLLSDTSSNHSLGGDRPRRWTSVLWPGRYLHGALILLYTVVYLILLSTIPKPSCSTSETTRPHLPLPAREGLQWEERKFPTDIVDNPFTGNPRDELDEAWHKLLENDNIRVPKDYLDERNLRSVYTKDGTEGIASLSVFHSLHCLKKVKKMLFKEYYHAGKSGDAMAREEKHVDHCVEYIRESLMCQPDLSMVTFRWINNTAQHEDKSAFYPTNFDVDMHRCANWEHLDSWAGKRMFNLFEVDLLERPEPSMWDGSNNLKNGT</sequence>
<name>A0ACC1PE56_9PEZI</name>
<organism evidence="1 2">
    <name type="scientific">Xylaria curta</name>
    <dbReference type="NCBI Taxonomy" id="42375"/>
    <lineage>
        <taxon>Eukaryota</taxon>
        <taxon>Fungi</taxon>
        <taxon>Dikarya</taxon>
        <taxon>Ascomycota</taxon>
        <taxon>Pezizomycotina</taxon>
        <taxon>Sordariomycetes</taxon>
        <taxon>Xylariomycetidae</taxon>
        <taxon>Xylariales</taxon>
        <taxon>Xylariaceae</taxon>
        <taxon>Xylaria</taxon>
    </lineage>
</organism>
<dbReference type="EMBL" id="JAPDGR010000370">
    <property type="protein sequence ID" value="KAJ2990917.1"/>
    <property type="molecule type" value="Genomic_DNA"/>
</dbReference>
<reference evidence="1" key="1">
    <citation type="submission" date="2022-10" db="EMBL/GenBank/DDBJ databases">
        <title>Genome Sequence of Xylaria curta.</title>
        <authorList>
            <person name="Buettner E."/>
        </authorList>
    </citation>
    <scope>NUCLEOTIDE SEQUENCE</scope>
    <source>
        <strain evidence="1">Babe10</strain>
    </source>
</reference>
<dbReference type="Proteomes" id="UP001143856">
    <property type="component" value="Unassembled WGS sequence"/>
</dbReference>